<gene>
    <name evidence="3" type="ORF">SAMN05443668_10528</name>
</gene>
<keyword evidence="2" id="KW-0732">Signal</keyword>
<name>A0A1M7QMW5_9ACTN</name>
<evidence type="ECO:0000313" key="3">
    <source>
        <dbReference type="EMBL" id="SHN32373.1"/>
    </source>
</evidence>
<accession>A0A1M7QMW5</accession>
<evidence type="ECO:0000256" key="2">
    <source>
        <dbReference type="SAM" id="SignalP"/>
    </source>
</evidence>
<dbReference type="EMBL" id="FRCS01000005">
    <property type="protein sequence ID" value="SHN32373.1"/>
    <property type="molecule type" value="Genomic_DNA"/>
</dbReference>
<evidence type="ECO:0000313" key="4">
    <source>
        <dbReference type="Proteomes" id="UP000184440"/>
    </source>
</evidence>
<keyword evidence="4" id="KW-1185">Reference proteome</keyword>
<organism evidence="3 4">
    <name type="scientific">Cryptosporangium aurantiacum</name>
    <dbReference type="NCBI Taxonomy" id="134849"/>
    <lineage>
        <taxon>Bacteria</taxon>
        <taxon>Bacillati</taxon>
        <taxon>Actinomycetota</taxon>
        <taxon>Actinomycetes</taxon>
        <taxon>Cryptosporangiales</taxon>
        <taxon>Cryptosporangiaceae</taxon>
        <taxon>Cryptosporangium</taxon>
    </lineage>
</organism>
<reference evidence="3 4" key="1">
    <citation type="submission" date="2016-11" db="EMBL/GenBank/DDBJ databases">
        <authorList>
            <person name="Jaros S."/>
            <person name="Januszkiewicz K."/>
            <person name="Wedrychowicz H."/>
        </authorList>
    </citation>
    <scope>NUCLEOTIDE SEQUENCE [LARGE SCALE GENOMIC DNA]</scope>
    <source>
        <strain evidence="3 4">DSM 46144</strain>
    </source>
</reference>
<dbReference type="Proteomes" id="UP000184440">
    <property type="component" value="Unassembled WGS sequence"/>
</dbReference>
<sequence>MLRNHQWQGPLWCADMFTRTSLLIAAAVALSAALAGCGSENDSADTADKPATSASPTGGAEKPEGRLLTAADAKAALPAISELPGSGWTTAPASTETTEPKVTPEKCSPVMNEISTDYTGYKSKLAARENITFTNEAAGQTELLFEVASWTNEADSQLPLTAAQLVENCKTFSATEEGLTLEFTAETLTPLQIGEQQAAVRLAAEFQGTKIYLTVFEARIGHNLISMVQTSPDPTDKSNEYKPLVESIVTDLQKTA</sequence>
<dbReference type="AlphaFoldDB" id="A0A1M7QMW5"/>
<evidence type="ECO:0008006" key="5">
    <source>
        <dbReference type="Google" id="ProtNLM"/>
    </source>
</evidence>
<feature type="chain" id="PRO_5038521627" description="PknH-like extracellular domain-containing protein" evidence="2">
    <location>
        <begin position="36"/>
        <end position="256"/>
    </location>
</feature>
<feature type="region of interest" description="Disordered" evidence="1">
    <location>
        <begin position="39"/>
        <end position="64"/>
    </location>
</feature>
<proteinExistence type="predicted"/>
<feature type="region of interest" description="Disordered" evidence="1">
    <location>
        <begin position="81"/>
        <end position="106"/>
    </location>
</feature>
<feature type="signal peptide" evidence="2">
    <location>
        <begin position="1"/>
        <end position="35"/>
    </location>
</feature>
<dbReference type="STRING" id="134849.SAMN05443668_10528"/>
<protein>
    <recommendedName>
        <fullName evidence="5">PknH-like extracellular domain-containing protein</fullName>
    </recommendedName>
</protein>
<evidence type="ECO:0000256" key="1">
    <source>
        <dbReference type="SAM" id="MobiDB-lite"/>
    </source>
</evidence>